<dbReference type="NCBIfam" id="TIGR02937">
    <property type="entry name" value="sigma70-ECF"/>
    <property type="match status" value="1"/>
</dbReference>
<dbReference type="Pfam" id="PF04542">
    <property type="entry name" value="Sigma70_r2"/>
    <property type="match status" value="1"/>
</dbReference>
<keyword evidence="8" id="KW-1185">Reference proteome</keyword>
<protein>
    <submittedName>
        <fullName evidence="7">RNA polymerase sigma-70 factor</fullName>
    </submittedName>
</protein>
<feature type="domain" description="RNA polymerase sigma factor 70 region 4 type 2" evidence="6">
    <location>
        <begin position="122"/>
        <end position="172"/>
    </location>
</feature>
<dbReference type="InterPro" id="IPR036388">
    <property type="entry name" value="WH-like_DNA-bd_sf"/>
</dbReference>
<dbReference type="NCBIfam" id="TIGR02985">
    <property type="entry name" value="Sig70_bacteroi1"/>
    <property type="match status" value="1"/>
</dbReference>
<comment type="similarity">
    <text evidence="1">Belongs to the sigma-70 factor family. ECF subfamily.</text>
</comment>
<dbReference type="Pfam" id="PF08281">
    <property type="entry name" value="Sigma70_r4_2"/>
    <property type="match status" value="1"/>
</dbReference>
<evidence type="ECO:0000259" key="5">
    <source>
        <dbReference type="Pfam" id="PF04542"/>
    </source>
</evidence>
<dbReference type="InterPro" id="IPR014284">
    <property type="entry name" value="RNA_pol_sigma-70_dom"/>
</dbReference>
<comment type="caution">
    <text evidence="7">The sequence shown here is derived from an EMBL/GenBank/DDBJ whole genome shotgun (WGS) entry which is preliminary data.</text>
</comment>
<evidence type="ECO:0000256" key="2">
    <source>
        <dbReference type="ARBA" id="ARBA00023015"/>
    </source>
</evidence>
<name>A0ABR7YA61_9SPHI</name>
<organism evidence="7 8">
    <name type="scientific">Sphingobacterium litopenaei</name>
    <dbReference type="NCBI Taxonomy" id="2763500"/>
    <lineage>
        <taxon>Bacteria</taxon>
        <taxon>Pseudomonadati</taxon>
        <taxon>Bacteroidota</taxon>
        <taxon>Sphingobacteriia</taxon>
        <taxon>Sphingobacteriales</taxon>
        <taxon>Sphingobacteriaceae</taxon>
        <taxon>Sphingobacterium</taxon>
    </lineage>
</organism>
<gene>
    <name evidence="7" type="ORF">H8B04_01210</name>
</gene>
<dbReference type="PANTHER" id="PTHR43133:SF46">
    <property type="entry name" value="RNA POLYMERASE SIGMA-70 FACTOR ECF SUBFAMILY"/>
    <property type="match status" value="1"/>
</dbReference>
<feature type="domain" description="RNA polymerase sigma-70 region 2" evidence="5">
    <location>
        <begin position="29"/>
        <end position="95"/>
    </location>
</feature>
<dbReference type="SUPFAM" id="SSF88659">
    <property type="entry name" value="Sigma3 and sigma4 domains of RNA polymerase sigma factors"/>
    <property type="match status" value="1"/>
</dbReference>
<dbReference type="RefSeq" id="WP_190301190.1">
    <property type="nucleotide sequence ID" value="NZ_JACOIJ010000001.1"/>
</dbReference>
<dbReference type="InterPro" id="IPR013324">
    <property type="entry name" value="RNA_pol_sigma_r3/r4-like"/>
</dbReference>
<accession>A0ABR7YA61</accession>
<reference evidence="7 8" key="1">
    <citation type="submission" date="2020-08" db="EMBL/GenBank/DDBJ databases">
        <title>Sphingobacterium sp. DN04309 isolated from aquaculture water.</title>
        <authorList>
            <person name="Zhang M."/>
        </authorList>
    </citation>
    <scope>NUCLEOTIDE SEQUENCE [LARGE SCALE GENOMIC DNA]</scope>
    <source>
        <strain evidence="7 8">DN04309</strain>
    </source>
</reference>
<dbReference type="EMBL" id="JACOIJ010000001">
    <property type="protein sequence ID" value="MBD1428192.1"/>
    <property type="molecule type" value="Genomic_DNA"/>
</dbReference>
<keyword evidence="2" id="KW-0805">Transcription regulation</keyword>
<dbReference type="InterPro" id="IPR013249">
    <property type="entry name" value="RNA_pol_sigma70_r4_t2"/>
</dbReference>
<evidence type="ECO:0000256" key="3">
    <source>
        <dbReference type="ARBA" id="ARBA00023082"/>
    </source>
</evidence>
<dbReference type="InterPro" id="IPR014327">
    <property type="entry name" value="RNA_pol_sigma70_bacteroid"/>
</dbReference>
<evidence type="ECO:0000313" key="7">
    <source>
        <dbReference type="EMBL" id="MBD1428192.1"/>
    </source>
</evidence>
<dbReference type="PANTHER" id="PTHR43133">
    <property type="entry name" value="RNA POLYMERASE ECF-TYPE SIGMA FACTO"/>
    <property type="match status" value="1"/>
</dbReference>
<keyword evidence="3" id="KW-0731">Sigma factor</keyword>
<evidence type="ECO:0000259" key="6">
    <source>
        <dbReference type="Pfam" id="PF08281"/>
    </source>
</evidence>
<dbReference type="InterPro" id="IPR007627">
    <property type="entry name" value="RNA_pol_sigma70_r2"/>
</dbReference>
<evidence type="ECO:0000256" key="1">
    <source>
        <dbReference type="ARBA" id="ARBA00010641"/>
    </source>
</evidence>
<evidence type="ECO:0000256" key="4">
    <source>
        <dbReference type="ARBA" id="ARBA00023163"/>
    </source>
</evidence>
<dbReference type="Gene3D" id="1.10.1740.10">
    <property type="match status" value="1"/>
</dbReference>
<dbReference type="Proteomes" id="UP000651271">
    <property type="component" value="Unassembled WGS sequence"/>
</dbReference>
<dbReference type="InterPro" id="IPR013325">
    <property type="entry name" value="RNA_pol_sigma_r2"/>
</dbReference>
<dbReference type="Gene3D" id="1.10.10.10">
    <property type="entry name" value="Winged helix-like DNA-binding domain superfamily/Winged helix DNA-binding domain"/>
    <property type="match status" value="1"/>
</dbReference>
<dbReference type="SUPFAM" id="SSF88946">
    <property type="entry name" value="Sigma2 domain of RNA polymerase sigma factors"/>
    <property type="match status" value="1"/>
</dbReference>
<proteinExistence type="inferred from homology"/>
<evidence type="ECO:0000313" key="8">
    <source>
        <dbReference type="Proteomes" id="UP000651271"/>
    </source>
</evidence>
<dbReference type="InterPro" id="IPR039425">
    <property type="entry name" value="RNA_pol_sigma-70-like"/>
</dbReference>
<keyword evidence="4" id="KW-0804">Transcription</keyword>
<sequence length="191" mass="21894">MSIPKCASYSDQMLLAALCEGDESAFTTIYNRYWKRLLAIAYSNLKDKTLAEEVVQEVFISLWNRRCNLHVASLEAYLATAVKFSTFKSIHRNKRHAEIENSISISDAYIADEIIESKFLKEYLEGVIEKLPNKCRLVFKLSRESYLTNKEISQNLAISEKSVEAHITRALKVLKYNLQRVGILVILLLLS</sequence>